<dbReference type="Gene3D" id="2.160.20.120">
    <property type="match status" value="1"/>
</dbReference>
<dbReference type="RefSeq" id="WP_015807725.1">
    <property type="nucleotide sequence ID" value="NC_013061.1"/>
</dbReference>
<dbReference type="Pfam" id="PF10988">
    <property type="entry name" value="DUF2807"/>
    <property type="match status" value="1"/>
</dbReference>
<keyword evidence="3" id="KW-1185">Reference proteome</keyword>
<gene>
    <name evidence="2" type="ordered locus">Phep_1903</name>
</gene>
<accession>C6XW32</accession>
<dbReference type="AlphaFoldDB" id="C6XW32"/>
<sequence length="237" mass="25605">MMKKISLIALLIPVLFTGCENKCIEDAGRHVSRAVSVKNFDRIKVEGAIKLVMVQDSSYKIQVDADSNIITYVKADVSGFELRLKLDYDHYCGTDSIVVRAGIGELRSLKLDGAVKAVGEGRIYADDLDLSFSGAADVNMNLSARKVVTRVDGVGKIALSGQAGVHDLKINGTARVDAFDFIVGIYNIDTDGSGKANINVLNELKVKTSGSSEIYYKGNPKKVDEKKSGATKLEKVN</sequence>
<dbReference type="PROSITE" id="PS51257">
    <property type="entry name" value="PROKAR_LIPOPROTEIN"/>
    <property type="match status" value="1"/>
</dbReference>
<dbReference type="PANTHER" id="PTHR39200">
    <property type="entry name" value="HYPOTHETICAL EXPORTED PROTEIN"/>
    <property type="match status" value="1"/>
</dbReference>
<dbReference type="EMBL" id="CP001681">
    <property type="protein sequence ID" value="ACU04111.1"/>
    <property type="molecule type" value="Genomic_DNA"/>
</dbReference>
<dbReference type="PANTHER" id="PTHR39200:SF1">
    <property type="entry name" value="AUTO-TRANSPORTER ADHESIN HEAD GIN DOMAIN-CONTAINING PROTEIN-RELATED"/>
    <property type="match status" value="1"/>
</dbReference>
<reference evidence="2 3" key="1">
    <citation type="journal article" date="2009" name="Stand. Genomic Sci.">
        <title>Complete genome sequence of Pedobacter heparinus type strain (HIM 762-3).</title>
        <authorList>
            <person name="Han C."/>
            <person name="Spring S."/>
            <person name="Lapidus A."/>
            <person name="Del Rio T.G."/>
            <person name="Tice H."/>
            <person name="Copeland A."/>
            <person name="Cheng J.F."/>
            <person name="Lucas S."/>
            <person name="Chen F."/>
            <person name="Nolan M."/>
            <person name="Bruce D."/>
            <person name="Goodwin L."/>
            <person name="Pitluck S."/>
            <person name="Ivanova N."/>
            <person name="Mavromatis K."/>
            <person name="Mikhailova N."/>
            <person name="Pati A."/>
            <person name="Chen A."/>
            <person name="Palaniappan K."/>
            <person name="Land M."/>
            <person name="Hauser L."/>
            <person name="Chang Y.J."/>
            <person name="Jeffries C.C."/>
            <person name="Saunders E."/>
            <person name="Chertkov O."/>
            <person name="Brettin T."/>
            <person name="Goker M."/>
            <person name="Rohde M."/>
            <person name="Bristow J."/>
            <person name="Eisen J.A."/>
            <person name="Markowitz V."/>
            <person name="Hugenholtz P."/>
            <person name="Kyrpides N.C."/>
            <person name="Klenk H.P."/>
            <person name="Detter J.C."/>
        </authorList>
    </citation>
    <scope>NUCLEOTIDE SEQUENCE [LARGE SCALE GENOMIC DNA]</scope>
    <source>
        <strain evidence="3">ATCC 13125 / DSM 2366 / CIP 104194 / JCM 7457 / NBRC 12017 / NCIMB 9290 / NRRL B-14731 / HIM 762-3</strain>
    </source>
</reference>
<dbReference type="eggNOG" id="COG3595">
    <property type="taxonomic scope" value="Bacteria"/>
</dbReference>
<dbReference type="Proteomes" id="UP000000852">
    <property type="component" value="Chromosome"/>
</dbReference>
<proteinExistence type="predicted"/>
<dbReference type="InterPro" id="IPR021255">
    <property type="entry name" value="DUF2807"/>
</dbReference>
<protein>
    <recommendedName>
        <fullName evidence="1">Putative auto-transporter adhesin head GIN domain-containing protein</fullName>
    </recommendedName>
</protein>
<organism evidence="2 3">
    <name type="scientific">Pedobacter heparinus (strain ATCC 13125 / DSM 2366 / CIP 104194 / JCM 7457 / NBRC 12017 / NCIMB 9290 / NRRL B-14731 / HIM 762-3)</name>
    <dbReference type="NCBI Taxonomy" id="485917"/>
    <lineage>
        <taxon>Bacteria</taxon>
        <taxon>Pseudomonadati</taxon>
        <taxon>Bacteroidota</taxon>
        <taxon>Sphingobacteriia</taxon>
        <taxon>Sphingobacteriales</taxon>
        <taxon>Sphingobacteriaceae</taxon>
        <taxon>Pedobacter</taxon>
    </lineage>
</organism>
<dbReference type="HOGENOM" id="CLU_072746_2_0_10"/>
<dbReference type="KEGG" id="phe:Phep_1903"/>
<evidence type="ECO:0000313" key="3">
    <source>
        <dbReference type="Proteomes" id="UP000000852"/>
    </source>
</evidence>
<dbReference type="STRING" id="485917.Phep_1903"/>
<evidence type="ECO:0000259" key="1">
    <source>
        <dbReference type="Pfam" id="PF10988"/>
    </source>
</evidence>
<feature type="domain" description="Putative auto-transporter adhesin head GIN" evidence="1">
    <location>
        <begin position="39"/>
        <end position="220"/>
    </location>
</feature>
<evidence type="ECO:0000313" key="2">
    <source>
        <dbReference type="EMBL" id="ACU04111.1"/>
    </source>
</evidence>
<name>C6XW32_PEDHD</name>